<protein>
    <recommendedName>
        <fullName evidence="5">PE-PGRS family protein</fullName>
    </recommendedName>
</protein>
<dbReference type="Proteomes" id="UP000243140">
    <property type="component" value="Unassembled WGS sequence"/>
</dbReference>
<name>A0ABX3SLN9_MYCMA</name>
<keyword evidence="1" id="KW-1133">Transmembrane helix</keyword>
<accession>A0ABX3SLN9</accession>
<proteinExistence type="predicted"/>
<reference evidence="3 4" key="1">
    <citation type="submission" date="2017-02" db="EMBL/GenBank/DDBJ databases">
        <title>The new phylogeny of genus Mycobacterium.</title>
        <authorList>
            <person name="Tortoli E."/>
            <person name="Trovato A."/>
            <person name="Cirillo D.M."/>
        </authorList>
    </citation>
    <scope>NUCLEOTIDE SEQUENCE [LARGE SCALE GENOMIC DNA]</scope>
    <source>
        <strain evidence="3 4">IP1130001</strain>
    </source>
</reference>
<keyword evidence="1" id="KW-0812">Transmembrane</keyword>
<keyword evidence="4" id="KW-1185">Reference proteome</keyword>
<evidence type="ECO:0008006" key="5">
    <source>
        <dbReference type="Google" id="ProtNLM"/>
    </source>
</evidence>
<gene>
    <name evidence="3" type="ORF">BST29_21595</name>
</gene>
<evidence type="ECO:0000256" key="2">
    <source>
        <dbReference type="SAM" id="SignalP"/>
    </source>
</evidence>
<organism evidence="3 4">
    <name type="scientific">Mycobacterium malmoense</name>
    <dbReference type="NCBI Taxonomy" id="1780"/>
    <lineage>
        <taxon>Bacteria</taxon>
        <taxon>Bacillati</taxon>
        <taxon>Actinomycetota</taxon>
        <taxon>Actinomycetes</taxon>
        <taxon>Mycobacteriales</taxon>
        <taxon>Mycobacteriaceae</taxon>
        <taxon>Mycobacterium</taxon>
    </lineage>
</organism>
<keyword evidence="2" id="KW-0732">Signal</keyword>
<comment type="caution">
    <text evidence="3">The sequence shown here is derived from an EMBL/GenBank/DDBJ whole genome shotgun (WGS) entry which is preliminary data.</text>
</comment>
<feature type="chain" id="PRO_5045815062" description="PE-PGRS family protein" evidence="2">
    <location>
        <begin position="25"/>
        <end position="403"/>
    </location>
</feature>
<keyword evidence="1" id="KW-0472">Membrane</keyword>
<feature type="signal peptide" evidence="2">
    <location>
        <begin position="1"/>
        <end position="24"/>
    </location>
</feature>
<dbReference type="EMBL" id="MVHV01000029">
    <property type="protein sequence ID" value="ORA78364.1"/>
    <property type="molecule type" value="Genomic_DNA"/>
</dbReference>
<sequence length="403" mass="40384">MVVDVAARPHITAGIALASAAVLAAGPMAQHLPDFHAIQHLSTVSMSKINLADAGSFLDLFSGVESELASLASGAAGGVAAAAVPADVLGDLVNPFQTYVNLFSSAGSNLGWILNQWSGVPFPVAQQVAANGVQYASEYVGAYQTAAAALVRTLPSLGPAMQTGLADIAAGNVNTGIFYLYQHLFELPFISISAPLESTLKIPAQITANLAAATSYLTTTGITDLGNWGLSLATVGAHGLGASLQAASTAWSAGDLAGALSNLANTPGAVAFAVINGFQTNAVNGVTGGLLSSPVWGKSGANGLVNIILNTLDPGLAKTIVTPNAQNIASGGSLLTGIQNFVNQFIGGWPSLGAALNTIGGDIAGSLTSMLQSLPSVVAGLPSMLGTIATQIGTAIINLLRML</sequence>
<evidence type="ECO:0000313" key="3">
    <source>
        <dbReference type="EMBL" id="ORA78364.1"/>
    </source>
</evidence>
<evidence type="ECO:0000313" key="4">
    <source>
        <dbReference type="Proteomes" id="UP000243140"/>
    </source>
</evidence>
<feature type="transmembrane region" description="Helical" evidence="1">
    <location>
        <begin position="377"/>
        <end position="400"/>
    </location>
</feature>
<evidence type="ECO:0000256" key="1">
    <source>
        <dbReference type="SAM" id="Phobius"/>
    </source>
</evidence>